<dbReference type="PROSITE" id="PS50893">
    <property type="entry name" value="ABC_TRANSPORTER_2"/>
    <property type="match status" value="1"/>
</dbReference>
<keyword evidence="3" id="KW-0547">Nucleotide-binding</keyword>
<keyword evidence="7" id="KW-1185">Reference proteome</keyword>
<proteinExistence type="inferred from homology"/>
<dbReference type="PROSITE" id="PS00211">
    <property type="entry name" value="ABC_TRANSPORTER_1"/>
    <property type="match status" value="1"/>
</dbReference>
<dbReference type="Proteomes" id="UP000326838">
    <property type="component" value="Unassembled WGS sequence"/>
</dbReference>
<evidence type="ECO:0000256" key="3">
    <source>
        <dbReference type="ARBA" id="ARBA00022741"/>
    </source>
</evidence>
<dbReference type="Pfam" id="PF00005">
    <property type="entry name" value="ABC_tran"/>
    <property type="match status" value="1"/>
</dbReference>
<feature type="domain" description="ABC transporter" evidence="5">
    <location>
        <begin position="5"/>
        <end position="239"/>
    </location>
</feature>
<reference evidence="7" key="1">
    <citation type="submission" date="2019-09" db="EMBL/GenBank/DDBJ databases">
        <title>Mumia zhuanghuii sp. nov. isolated from the intestinal contents of plateau pika (Ochotona curzoniae) in the Qinghai-Tibet plateau of China.</title>
        <authorList>
            <person name="Tian Z."/>
        </authorList>
    </citation>
    <scope>NUCLEOTIDE SEQUENCE [LARGE SCALE GENOMIC DNA]</scope>
    <source>
        <strain evidence="7">L-033</strain>
    </source>
</reference>
<dbReference type="InterPro" id="IPR003439">
    <property type="entry name" value="ABC_transporter-like_ATP-bd"/>
</dbReference>
<comment type="caution">
    <text evidence="6">The sequence shown here is derived from an EMBL/GenBank/DDBJ whole genome shotgun (WGS) entry which is preliminary data.</text>
</comment>
<organism evidence="6 7">
    <name type="scientific">Microbacterium caowuchunii</name>
    <dbReference type="NCBI Taxonomy" id="2614638"/>
    <lineage>
        <taxon>Bacteria</taxon>
        <taxon>Bacillati</taxon>
        <taxon>Actinomycetota</taxon>
        <taxon>Actinomycetes</taxon>
        <taxon>Micrococcales</taxon>
        <taxon>Microbacteriaceae</taxon>
        <taxon>Microbacterium</taxon>
    </lineage>
</organism>
<dbReference type="PANTHER" id="PTHR42734:SF5">
    <property type="entry name" value="IRON TRANSPORT SYSTEM ATP-BINDING PROTEIN HI_0361-RELATED"/>
    <property type="match status" value="1"/>
</dbReference>
<dbReference type="FunFam" id="3.40.50.300:FF:000134">
    <property type="entry name" value="Iron-enterobactin ABC transporter ATP-binding protein"/>
    <property type="match status" value="1"/>
</dbReference>
<dbReference type="GO" id="GO:0005524">
    <property type="term" value="F:ATP binding"/>
    <property type="evidence" value="ECO:0007669"/>
    <property type="project" value="UniProtKB-KW"/>
</dbReference>
<dbReference type="AlphaFoldDB" id="A0A5N0TLL5"/>
<dbReference type="CDD" id="cd03235">
    <property type="entry name" value="ABC_Metallic_Cations"/>
    <property type="match status" value="1"/>
</dbReference>
<evidence type="ECO:0000313" key="7">
    <source>
        <dbReference type="Proteomes" id="UP000326838"/>
    </source>
</evidence>
<evidence type="ECO:0000313" key="6">
    <source>
        <dbReference type="EMBL" id="KAA9135234.1"/>
    </source>
</evidence>
<keyword evidence="2" id="KW-0813">Transport</keyword>
<dbReference type="SMART" id="SM00382">
    <property type="entry name" value="AAA"/>
    <property type="match status" value="1"/>
</dbReference>
<evidence type="ECO:0000259" key="5">
    <source>
        <dbReference type="PROSITE" id="PS50893"/>
    </source>
</evidence>
<dbReference type="EMBL" id="VYUY01000006">
    <property type="protein sequence ID" value="KAA9135234.1"/>
    <property type="molecule type" value="Genomic_DNA"/>
</dbReference>
<dbReference type="InterPro" id="IPR050153">
    <property type="entry name" value="Metal_Ion_Import_ABC"/>
</dbReference>
<dbReference type="SUPFAM" id="SSF52540">
    <property type="entry name" value="P-loop containing nucleoside triphosphate hydrolases"/>
    <property type="match status" value="1"/>
</dbReference>
<evidence type="ECO:0000256" key="1">
    <source>
        <dbReference type="ARBA" id="ARBA00005417"/>
    </source>
</evidence>
<sequence>MTAAIDVQDVTVRYGDVTALEQVSLRVEPGRVTGLIGMNGSGKSTLFKTAIGMLRPQEGRVLVDGLTPTAARKRGAVGYVPQSEDVDWAFPVSVRDVVMMGRYGGLGPTRRPRAADRAAVAEALERVELTDFADRQIGQLSGGQRKRAFVARGIAQDARVLLLDEPFAGVDLRSEATISRLLRELADDGRAVLVSTHDLHALPQLADEAILLLRRVVFQGAVAEALDPANLARAFGLDVLGREESA</sequence>
<dbReference type="InterPro" id="IPR027417">
    <property type="entry name" value="P-loop_NTPase"/>
</dbReference>
<evidence type="ECO:0000256" key="4">
    <source>
        <dbReference type="ARBA" id="ARBA00022840"/>
    </source>
</evidence>
<dbReference type="Gene3D" id="3.40.50.300">
    <property type="entry name" value="P-loop containing nucleotide triphosphate hydrolases"/>
    <property type="match status" value="1"/>
</dbReference>
<dbReference type="GO" id="GO:0016887">
    <property type="term" value="F:ATP hydrolysis activity"/>
    <property type="evidence" value="ECO:0007669"/>
    <property type="project" value="InterPro"/>
</dbReference>
<dbReference type="PANTHER" id="PTHR42734">
    <property type="entry name" value="METAL TRANSPORT SYSTEM ATP-BINDING PROTEIN TM_0124-RELATED"/>
    <property type="match status" value="1"/>
</dbReference>
<gene>
    <name evidence="6" type="ORF">F6B40_03300</name>
</gene>
<evidence type="ECO:0000256" key="2">
    <source>
        <dbReference type="ARBA" id="ARBA00022448"/>
    </source>
</evidence>
<keyword evidence="4 6" id="KW-0067">ATP-binding</keyword>
<name>A0A5N0TLL5_9MICO</name>
<dbReference type="InterPro" id="IPR017871">
    <property type="entry name" value="ABC_transporter-like_CS"/>
</dbReference>
<accession>A0A5N0TLL5</accession>
<protein>
    <submittedName>
        <fullName evidence="6">Metal ABC transporter ATP-binding protein</fullName>
    </submittedName>
</protein>
<dbReference type="InterPro" id="IPR003593">
    <property type="entry name" value="AAA+_ATPase"/>
</dbReference>
<comment type="similarity">
    <text evidence="1">Belongs to the ABC transporter superfamily.</text>
</comment>